<dbReference type="PANTHER" id="PTHR10658">
    <property type="entry name" value="PHOSPHATIDYLINOSITOL TRANSFER PROTEIN"/>
    <property type="match status" value="1"/>
</dbReference>
<dbReference type="Gene3D" id="3.30.530.20">
    <property type="match status" value="1"/>
</dbReference>
<feature type="domain" description="Phosphatidylinositol transfer protein N-terminal" evidence="1">
    <location>
        <begin position="3"/>
        <end position="247"/>
    </location>
</feature>
<evidence type="ECO:0000313" key="2">
    <source>
        <dbReference type="EMBL" id="KAK9765561.1"/>
    </source>
</evidence>
<dbReference type="Pfam" id="PF02121">
    <property type="entry name" value="IP_trans"/>
    <property type="match status" value="1"/>
</dbReference>
<reference evidence="2 3" key="1">
    <citation type="submission" date="2023-04" db="EMBL/GenBank/DDBJ databases">
        <title>Genome of Basidiobolus ranarum AG-B5.</title>
        <authorList>
            <person name="Stajich J.E."/>
            <person name="Carter-House D."/>
            <person name="Gryganskyi A."/>
        </authorList>
    </citation>
    <scope>NUCLEOTIDE SEQUENCE [LARGE SCALE GENOMIC DNA]</scope>
    <source>
        <strain evidence="2 3">AG-B5</strain>
    </source>
</reference>
<dbReference type="Proteomes" id="UP001479436">
    <property type="component" value="Unassembled WGS sequence"/>
</dbReference>
<dbReference type="SUPFAM" id="SSF55961">
    <property type="entry name" value="Bet v1-like"/>
    <property type="match status" value="1"/>
</dbReference>
<comment type="caution">
    <text evidence="2">The sequence shown here is derived from an EMBL/GenBank/DDBJ whole genome shotgun (WGS) entry which is preliminary data.</text>
</comment>
<dbReference type="InterPro" id="IPR023393">
    <property type="entry name" value="START-like_dom_sf"/>
</dbReference>
<evidence type="ECO:0000313" key="3">
    <source>
        <dbReference type="Proteomes" id="UP001479436"/>
    </source>
</evidence>
<dbReference type="InterPro" id="IPR001666">
    <property type="entry name" value="PI_transfer"/>
</dbReference>
<gene>
    <name evidence="2" type="ORF">K7432_006010</name>
</gene>
<proteinExistence type="predicted"/>
<dbReference type="PANTHER" id="PTHR10658:SF11">
    <property type="entry name" value="VIBRATOR, ISOFORM B"/>
    <property type="match status" value="1"/>
</dbReference>
<dbReference type="EMBL" id="JASJQH010000252">
    <property type="protein sequence ID" value="KAK9765561.1"/>
    <property type="molecule type" value="Genomic_DNA"/>
</dbReference>
<name>A0ABR2WVN6_9FUNG</name>
<keyword evidence="3" id="KW-1185">Reference proteome</keyword>
<dbReference type="PRINTS" id="PR00391">
    <property type="entry name" value="PITRANSFER"/>
</dbReference>
<organism evidence="2 3">
    <name type="scientific">Basidiobolus ranarum</name>
    <dbReference type="NCBI Taxonomy" id="34480"/>
    <lineage>
        <taxon>Eukaryota</taxon>
        <taxon>Fungi</taxon>
        <taxon>Fungi incertae sedis</taxon>
        <taxon>Zoopagomycota</taxon>
        <taxon>Entomophthoromycotina</taxon>
        <taxon>Basidiobolomycetes</taxon>
        <taxon>Basidiobolales</taxon>
        <taxon>Basidiobolaceae</taxon>
        <taxon>Basidiobolus</taxon>
    </lineage>
</organism>
<accession>A0ABR2WVN6</accession>
<evidence type="ECO:0000259" key="1">
    <source>
        <dbReference type="Pfam" id="PF02121"/>
    </source>
</evidence>
<protein>
    <recommendedName>
        <fullName evidence="1">Phosphatidylinositol transfer protein N-terminal domain-containing protein</fullName>
    </recommendedName>
</protein>
<dbReference type="InterPro" id="IPR055261">
    <property type="entry name" value="PI_transfer_N"/>
</dbReference>
<sequence length="265" mass="30221">MTLIKEYRFTTNCTLEEYKIAQLFSVSEASKAETGGGEGVEVLKNEPYVDDFGNKGQYTHKIYHLSSKVPGWVRALAPAGALILEEKAWNAYPHCKTVVTNGYMKDKFELITETMHVPDDRGGLENAVRASPEVLKKREIVIMDAAKDQLDKNDYNPEQDPTLFKSQKTGRGPLTGDWMKTCEPVMTAYKLVTVKFQWFGLQTRVEAFIHGIMRNLLLKFHKQLFCLMDQWYGLTIEDIRNIEEQTKAELDRKRQEEGVSGTTVA</sequence>